<dbReference type="EMBL" id="JAKZHW010000002">
    <property type="protein sequence ID" value="MCH8617009.1"/>
    <property type="molecule type" value="Genomic_DNA"/>
</dbReference>
<dbReference type="PANTHER" id="PTHR34387:SF2">
    <property type="entry name" value="SLR1258 PROTEIN"/>
    <property type="match status" value="1"/>
</dbReference>
<name>A0ABS9VPU7_9SPHN</name>
<reference evidence="1 2" key="1">
    <citation type="submission" date="2022-03" db="EMBL/GenBank/DDBJ databases">
        <authorList>
            <person name="Jo J.-H."/>
            <person name="Im W.-T."/>
        </authorList>
    </citation>
    <scope>NUCLEOTIDE SEQUENCE [LARGE SCALE GENOMIC DNA]</scope>
    <source>
        <strain evidence="1 2">SM33</strain>
    </source>
</reference>
<organism evidence="1 2">
    <name type="scientific">Sphingomonas telluris</name>
    <dbReference type="NCBI Taxonomy" id="2907998"/>
    <lineage>
        <taxon>Bacteria</taxon>
        <taxon>Pseudomonadati</taxon>
        <taxon>Pseudomonadota</taxon>
        <taxon>Alphaproteobacteria</taxon>
        <taxon>Sphingomonadales</taxon>
        <taxon>Sphingomonadaceae</taxon>
        <taxon>Sphingomonas</taxon>
    </lineage>
</organism>
<comment type="caution">
    <text evidence="1">The sequence shown here is derived from an EMBL/GenBank/DDBJ whole genome shotgun (WGS) entry which is preliminary data.</text>
</comment>
<dbReference type="Pfam" id="PF04402">
    <property type="entry name" value="SIMPL"/>
    <property type="match status" value="1"/>
</dbReference>
<dbReference type="Proteomes" id="UP001203058">
    <property type="component" value="Unassembled WGS sequence"/>
</dbReference>
<proteinExistence type="predicted"/>
<dbReference type="InterPro" id="IPR052022">
    <property type="entry name" value="26kDa_periplasmic_antigen"/>
</dbReference>
<dbReference type="Gene3D" id="3.30.70.2970">
    <property type="entry name" value="Protein of unknown function (DUF541), domain 2"/>
    <property type="match status" value="1"/>
</dbReference>
<accession>A0ABS9VPU7</accession>
<dbReference type="PANTHER" id="PTHR34387">
    <property type="entry name" value="SLR1258 PROTEIN"/>
    <property type="match status" value="1"/>
</dbReference>
<dbReference type="InterPro" id="IPR007497">
    <property type="entry name" value="SIMPL/DUF541"/>
</dbReference>
<dbReference type="InterPro" id="IPR016907">
    <property type="entry name" value="UCP029033"/>
</dbReference>
<keyword evidence="2" id="KW-1185">Reference proteome</keyword>
<dbReference type="RefSeq" id="WP_241447886.1">
    <property type="nucleotide sequence ID" value="NZ_JAKZHW010000002.1"/>
</dbReference>
<sequence length="242" mass="26092">MIQKLQDSRAVLLGAVAIFAVGLTTSGYVLGDGLRRAKMAERSVTVRGVSERDVTADLATWTVSFSDEGTTLAPVQASVDQKSGAVRAFFQKAGFKPDEISDTAINASSSFDRDRKEERVTVSRSIQLRSRDVMKVRNAYARQSELIRDGVPINGSNVNYVFTGLNKLKPEMIAEANKNARTSAEEFARDSGAEVGRIKTASQGYFSVGARDGEACDECGSSGGTSPFQKVRVVTTIDYDLG</sequence>
<gene>
    <name evidence="1" type="ORF">LZ016_12985</name>
</gene>
<protein>
    <submittedName>
        <fullName evidence="1">SIMPL domain-containing protein</fullName>
    </submittedName>
</protein>
<dbReference type="PIRSF" id="PIRSF029033">
    <property type="entry name" value="UCP029033"/>
    <property type="match status" value="1"/>
</dbReference>
<evidence type="ECO:0000313" key="1">
    <source>
        <dbReference type="EMBL" id="MCH8617009.1"/>
    </source>
</evidence>
<evidence type="ECO:0000313" key="2">
    <source>
        <dbReference type="Proteomes" id="UP001203058"/>
    </source>
</evidence>